<dbReference type="AlphaFoldDB" id="A0A061SM53"/>
<dbReference type="InterPro" id="IPR036278">
    <property type="entry name" value="Sialidase_sf"/>
</dbReference>
<dbReference type="PANTHER" id="PTHR43752">
    <property type="entry name" value="BNR/ASP-BOX REPEAT FAMILY PROTEIN"/>
    <property type="match status" value="1"/>
</dbReference>
<protein>
    <submittedName>
        <fullName evidence="2">Bnr asp-box repeat protein</fullName>
    </submittedName>
</protein>
<dbReference type="Gene3D" id="2.120.10.10">
    <property type="match status" value="1"/>
</dbReference>
<evidence type="ECO:0000259" key="1">
    <source>
        <dbReference type="Pfam" id="PF13088"/>
    </source>
</evidence>
<proteinExistence type="predicted"/>
<dbReference type="Pfam" id="PF13088">
    <property type="entry name" value="BNR_2"/>
    <property type="match status" value="1"/>
</dbReference>
<dbReference type="PANTHER" id="PTHR43752:SF2">
    <property type="entry name" value="BNR_ASP-BOX REPEAT FAMILY PROTEIN"/>
    <property type="match status" value="1"/>
</dbReference>
<name>A0A061SM53_9CHLO</name>
<evidence type="ECO:0000313" key="2">
    <source>
        <dbReference type="EMBL" id="JAC83801.1"/>
    </source>
</evidence>
<feature type="domain" description="Sialidase" evidence="1">
    <location>
        <begin position="7"/>
        <end position="151"/>
    </location>
</feature>
<accession>A0A061SM53</accession>
<gene>
    <name evidence="2" type="ORF">TSPGSL018_2472</name>
</gene>
<dbReference type="InterPro" id="IPR011040">
    <property type="entry name" value="Sialidase"/>
</dbReference>
<reference evidence="2" key="1">
    <citation type="submission" date="2014-05" db="EMBL/GenBank/DDBJ databases">
        <title>The transcriptome of the halophilic microalga Tetraselmis sp. GSL018 isolated from the Great Salt Lake, Utah.</title>
        <authorList>
            <person name="Jinkerson R.E."/>
            <person name="D'Adamo S."/>
            <person name="Posewitz M.C."/>
        </authorList>
    </citation>
    <scope>NUCLEOTIDE SEQUENCE</scope>
    <source>
        <strain evidence="2">GSL018</strain>
    </source>
</reference>
<dbReference type="CDD" id="cd15482">
    <property type="entry name" value="Sialidase_non-viral"/>
    <property type="match status" value="1"/>
</dbReference>
<organism evidence="2">
    <name type="scientific">Tetraselmis sp. GSL018</name>
    <dbReference type="NCBI Taxonomy" id="582737"/>
    <lineage>
        <taxon>Eukaryota</taxon>
        <taxon>Viridiplantae</taxon>
        <taxon>Chlorophyta</taxon>
        <taxon>core chlorophytes</taxon>
        <taxon>Chlorodendrophyceae</taxon>
        <taxon>Chlorodendrales</taxon>
        <taxon>Chlorodendraceae</taxon>
        <taxon>Tetraselmis</taxon>
    </lineage>
</organism>
<dbReference type="EMBL" id="GBEZ01001148">
    <property type="protein sequence ID" value="JAC83801.1"/>
    <property type="molecule type" value="Transcribed_RNA"/>
</dbReference>
<dbReference type="SUPFAM" id="SSF50939">
    <property type="entry name" value="Sialidases"/>
    <property type="match status" value="1"/>
</dbReference>
<sequence length="202" mass="22424">MRASAGVLVSSDKGAHWNAYGEVTHPLTWLIENSVVELKHDGSLLMLFRTWAGRIFQSRSTDGGRSWSPAAPMQLPNPDAKIHVISLEGSTDLLLAFNDHQKYAEDGFTRFRTGLRVAISHDFGATWARIAEVDETNEPGWQFHYPTLMQHGCNISITYSRTYVASSEDDLIGGNSTNSKEMAMAGIRIMTFDLSQLAARFS</sequence>